<evidence type="ECO:0000256" key="14">
    <source>
        <dbReference type="ARBA" id="ARBA00022989"/>
    </source>
</evidence>
<dbReference type="GO" id="GO:0051260">
    <property type="term" value="P:protein homooligomerization"/>
    <property type="evidence" value="ECO:0007669"/>
    <property type="project" value="InterPro"/>
</dbReference>
<dbReference type="Pfam" id="PF25768">
    <property type="entry name" value="TPR_IFT121"/>
    <property type="match status" value="1"/>
</dbReference>
<feature type="region of interest" description="Disordered" evidence="21">
    <location>
        <begin position="239"/>
        <end position="306"/>
    </location>
</feature>
<dbReference type="Gene3D" id="3.30.710.10">
    <property type="entry name" value="Potassium Channel Kv1.1, Chain A"/>
    <property type="match status" value="1"/>
</dbReference>
<evidence type="ECO:0000256" key="12">
    <source>
        <dbReference type="ARBA" id="ARBA00022882"/>
    </source>
</evidence>
<evidence type="ECO:0000256" key="22">
    <source>
        <dbReference type="SAM" id="Phobius"/>
    </source>
</evidence>
<keyword evidence="14 22" id="KW-1133">Transmembrane helix</keyword>
<dbReference type="PRINTS" id="PR01491">
    <property type="entry name" value="KVCHANNEL"/>
</dbReference>
<keyword evidence="5" id="KW-0963">Cytoplasm</keyword>
<keyword evidence="10" id="KW-0970">Cilium biogenesis/degradation</keyword>
<dbReference type="InterPro" id="IPR003968">
    <property type="entry name" value="K_chnl_volt-dep_Kv"/>
</dbReference>
<dbReference type="InterPro" id="IPR003971">
    <property type="entry name" value="K_chnl_volt-dep_Kv5/Kv9"/>
</dbReference>
<dbReference type="FunFam" id="1.20.120.350:FF:000091">
    <property type="entry name" value="Predicted protein"/>
    <property type="match status" value="1"/>
</dbReference>
<dbReference type="InterPro" id="IPR057979">
    <property type="entry name" value="TPR_IFT121"/>
</dbReference>
<evidence type="ECO:0000313" key="28">
    <source>
        <dbReference type="Proteomes" id="UP001497482"/>
    </source>
</evidence>
<dbReference type="FunFam" id="1.10.287.70:FF:000005">
    <property type="entry name" value="potassium voltage-gated channel subfamily G member 1"/>
    <property type="match status" value="1"/>
</dbReference>
<evidence type="ECO:0000256" key="18">
    <source>
        <dbReference type="ARBA" id="ARBA00023212"/>
    </source>
</evidence>
<dbReference type="GO" id="GO:0030030">
    <property type="term" value="P:cell projection organization"/>
    <property type="evidence" value="ECO:0007669"/>
    <property type="project" value="UniProtKB-KW"/>
</dbReference>
<dbReference type="InterPro" id="IPR003131">
    <property type="entry name" value="T1-type_BTB"/>
</dbReference>
<evidence type="ECO:0000259" key="25">
    <source>
        <dbReference type="Pfam" id="PF23145"/>
    </source>
</evidence>
<keyword evidence="20" id="KW-0407">Ion channel</keyword>
<keyword evidence="9" id="KW-0677">Repeat</keyword>
<evidence type="ECO:0000256" key="21">
    <source>
        <dbReference type="SAM" id="MobiDB-lite"/>
    </source>
</evidence>
<evidence type="ECO:0000256" key="7">
    <source>
        <dbReference type="ARBA" id="ARBA00022574"/>
    </source>
</evidence>
<dbReference type="PRINTS" id="PR00169">
    <property type="entry name" value="KCHANNEL"/>
</dbReference>
<dbReference type="Gene3D" id="1.10.287.70">
    <property type="match status" value="1"/>
</dbReference>
<feature type="domain" description="Ion transport" evidence="23">
    <location>
        <begin position="546"/>
        <end position="779"/>
    </location>
</feature>
<accession>A0AAV2JB78</accession>
<feature type="transmembrane region" description="Helical" evidence="22">
    <location>
        <begin position="687"/>
        <end position="708"/>
    </location>
</feature>
<evidence type="ECO:0000256" key="15">
    <source>
        <dbReference type="ARBA" id="ARBA00023065"/>
    </source>
</evidence>
<keyword evidence="19" id="KW-0966">Cell projection</keyword>
<reference evidence="27 28" key="1">
    <citation type="submission" date="2024-04" db="EMBL/GenBank/DDBJ databases">
        <authorList>
            <person name="Waldvogel A.-M."/>
            <person name="Schoenle A."/>
        </authorList>
    </citation>
    <scope>NUCLEOTIDE SEQUENCE [LARGE SCALE GENOMIC DNA]</scope>
</reference>
<feature type="compositionally biased region" description="Basic and acidic residues" evidence="21">
    <location>
        <begin position="263"/>
        <end position="281"/>
    </location>
</feature>
<keyword evidence="16" id="KW-0969">Cilium</keyword>
<dbReference type="GO" id="GO:0008076">
    <property type="term" value="C:voltage-gated potassium channel complex"/>
    <property type="evidence" value="ECO:0007669"/>
    <property type="project" value="InterPro"/>
</dbReference>
<evidence type="ECO:0000256" key="2">
    <source>
        <dbReference type="ARBA" id="ARBA00004651"/>
    </source>
</evidence>
<proteinExistence type="predicted"/>
<name>A0AAV2JB78_KNICA</name>
<evidence type="ECO:0000256" key="17">
    <source>
        <dbReference type="ARBA" id="ARBA00023136"/>
    </source>
</evidence>
<dbReference type="Gene3D" id="1.20.120.350">
    <property type="entry name" value="Voltage-gated potassium channels. Chain C"/>
    <property type="match status" value="1"/>
</dbReference>
<organism evidence="27 28">
    <name type="scientific">Knipowitschia caucasica</name>
    <name type="common">Caucasian dwarf goby</name>
    <name type="synonym">Pomatoschistus caucasicus</name>
    <dbReference type="NCBI Taxonomy" id="637954"/>
    <lineage>
        <taxon>Eukaryota</taxon>
        <taxon>Metazoa</taxon>
        <taxon>Chordata</taxon>
        <taxon>Craniata</taxon>
        <taxon>Vertebrata</taxon>
        <taxon>Euteleostomi</taxon>
        <taxon>Actinopterygii</taxon>
        <taxon>Neopterygii</taxon>
        <taxon>Teleostei</taxon>
        <taxon>Neoteleostei</taxon>
        <taxon>Acanthomorphata</taxon>
        <taxon>Gobiaria</taxon>
        <taxon>Gobiiformes</taxon>
        <taxon>Gobioidei</taxon>
        <taxon>Gobiidae</taxon>
        <taxon>Gobiinae</taxon>
        <taxon>Knipowitschia</taxon>
    </lineage>
</organism>
<evidence type="ECO:0000256" key="5">
    <source>
        <dbReference type="ARBA" id="ARBA00022490"/>
    </source>
</evidence>
<feature type="domain" description="IFT121-like TPR repeats" evidence="26">
    <location>
        <begin position="70"/>
        <end position="169"/>
    </location>
</feature>
<feature type="compositionally biased region" description="Basic and acidic residues" evidence="21">
    <location>
        <begin position="241"/>
        <end position="251"/>
    </location>
</feature>
<evidence type="ECO:0000256" key="8">
    <source>
        <dbReference type="ARBA" id="ARBA00022692"/>
    </source>
</evidence>
<keyword evidence="3" id="KW-0813">Transport</keyword>
<dbReference type="InterPro" id="IPR011333">
    <property type="entry name" value="SKP1/BTB/POZ_sf"/>
</dbReference>
<evidence type="ECO:0000256" key="1">
    <source>
        <dbReference type="ARBA" id="ARBA00004120"/>
    </source>
</evidence>
<dbReference type="InterPro" id="IPR005821">
    <property type="entry name" value="Ion_trans_dom"/>
</dbReference>
<keyword evidence="8 22" id="KW-0812">Transmembrane</keyword>
<dbReference type="InterPro" id="IPR027359">
    <property type="entry name" value="Volt_channel_dom_sf"/>
</dbReference>
<feature type="transmembrane region" description="Helical" evidence="22">
    <location>
        <begin position="586"/>
        <end position="605"/>
    </location>
</feature>
<dbReference type="GO" id="GO:0001508">
    <property type="term" value="P:action potential"/>
    <property type="evidence" value="ECO:0007669"/>
    <property type="project" value="TreeGrafter"/>
</dbReference>
<feature type="transmembrane region" description="Helical" evidence="22">
    <location>
        <begin position="720"/>
        <end position="736"/>
    </location>
</feature>
<dbReference type="GO" id="GO:0005249">
    <property type="term" value="F:voltage-gated potassium channel activity"/>
    <property type="evidence" value="ECO:0007669"/>
    <property type="project" value="InterPro"/>
</dbReference>
<comment type="subcellular location">
    <subcellularLocation>
        <location evidence="2">Cell membrane</location>
        <topology evidence="2">Multi-pass membrane protein</topology>
    </subcellularLocation>
    <subcellularLocation>
        <location evidence="1">Cytoplasm</location>
        <location evidence="1">Cytoskeleton</location>
        <location evidence="1">Cilium basal body</location>
    </subcellularLocation>
</comment>
<evidence type="ECO:0000256" key="3">
    <source>
        <dbReference type="ARBA" id="ARBA00022448"/>
    </source>
</evidence>
<evidence type="ECO:0000256" key="13">
    <source>
        <dbReference type="ARBA" id="ARBA00022958"/>
    </source>
</evidence>
<evidence type="ECO:0000256" key="16">
    <source>
        <dbReference type="ARBA" id="ARBA00023069"/>
    </source>
</evidence>
<evidence type="ECO:0000256" key="4">
    <source>
        <dbReference type="ARBA" id="ARBA00022475"/>
    </source>
</evidence>
<dbReference type="PANTHER" id="PTHR11537">
    <property type="entry name" value="VOLTAGE-GATED POTASSIUM CHANNEL"/>
    <property type="match status" value="1"/>
</dbReference>
<keyword evidence="11" id="KW-0631">Potassium channel</keyword>
<evidence type="ECO:0000256" key="19">
    <source>
        <dbReference type="ARBA" id="ARBA00023273"/>
    </source>
</evidence>
<keyword evidence="6" id="KW-0633">Potassium transport</keyword>
<dbReference type="AlphaFoldDB" id="A0AAV2JB78"/>
<keyword evidence="7" id="KW-0853">WD repeat</keyword>
<dbReference type="EMBL" id="OZ035834">
    <property type="protein sequence ID" value="CAL1574670.1"/>
    <property type="molecule type" value="Genomic_DNA"/>
</dbReference>
<evidence type="ECO:0000259" key="23">
    <source>
        <dbReference type="Pfam" id="PF00520"/>
    </source>
</evidence>
<evidence type="ECO:0000256" key="20">
    <source>
        <dbReference type="ARBA" id="ARBA00023303"/>
    </source>
</evidence>
<feature type="domain" description="IFT121-like zinc finger" evidence="25">
    <location>
        <begin position="190"/>
        <end position="220"/>
    </location>
</feature>
<feature type="transmembrane region" description="Helical" evidence="22">
    <location>
        <begin position="748"/>
        <end position="769"/>
    </location>
</feature>
<evidence type="ECO:0000259" key="26">
    <source>
        <dbReference type="Pfam" id="PF25768"/>
    </source>
</evidence>
<keyword evidence="4" id="KW-1003">Cell membrane</keyword>
<evidence type="ECO:0000256" key="10">
    <source>
        <dbReference type="ARBA" id="ARBA00022794"/>
    </source>
</evidence>
<dbReference type="SUPFAM" id="SSF81324">
    <property type="entry name" value="Voltage-gated potassium channels"/>
    <property type="match status" value="1"/>
</dbReference>
<gene>
    <name evidence="27" type="ORF">KC01_LOCUS6373</name>
</gene>
<feature type="domain" description="Potassium channel tetramerisation-type BTB" evidence="24">
    <location>
        <begin position="380"/>
        <end position="479"/>
    </location>
</feature>
<dbReference type="Pfam" id="PF02214">
    <property type="entry name" value="BTB_2"/>
    <property type="match status" value="1"/>
</dbReference>
<keyword evidence="18" id="KW-0206">Cytoskeleton</keyword>
<dbReference type="PRINTS" id="PR01494">
    <property type="entry name" value="KV9CHANNEL"/>
</dbReference>
<evidence type="ECO:0000256" key="6">
    <source>
        <dbReference type="ARBA" id="ARBA00022538"/>
    </source>
</evidence>
<keyword evidence="12" id="KW-0851">Voltage-gated channel</keyword>
<dbReference type="SUPFAM" id="SSF54695">
    <property type="entry name" value="POZ domain"/>
    <property type="match status" value="1"/>
</dbReference>
<feature type="transmembrane region" description="Helical" evidence="22">
    <location>
        <begin position="617"/>
        <end position="634"/>
    </location>
</feature>
<dbReference type="Proteomes" id="UP001497482">
    <property type="component" value="Chromosome 12"/>
</dbReference>
<dbReference type="Pfam" id="PF00520">
    <property type="entry name" value="Ion_trans"/>
    <property type="match status" value="1"/>
</dbReference>
<keyword evidence="13" id="KW-0630">Potassium</keyword>
<dbReference type="InterPro" id="IPR056170">
    <property type="entry name" value="Znf_IFT121-like"/>
</dbReference>
<dbReference type="InterPro" id="IPR028325">
    <property type="entry name" value="VG_K_chnl"/>
</dbReference>
<keyword evidence="17 22" id="KW-0472">Membrane</keyword>
<keyword evidence="15" id="KW-0406">Ion transport</keyword>
<keyword evidence="28" id="KW-1185">Reference proteome</keyword>
<evidence type="ECO:0000313" key="27">
    <source>
        <dbReference type="EMBL" id="CAL1574670.1"/>
    </source>
</evidence>
<feature type="transmembrane region" description="Helical" evidence="22">
    <location>
        <begin position="546"/>
        <end position="566"/>
    </location>
</feature>
<evidence type="ECO:0000256" key="11">
    <source>
        <dbReference type="ARBA" id="ARBA00022826"/>
    </source>
</evidence>
<sequence>MFRIADEEAKKKARPLRVKKLYVLAARLVENYHEQGKATQQSKGKKSEATSALAGLLEEDVSILDSRIVDNAWRGAEAYHFFLLAQRQLYDGYTENAMRTALHLCEYEDIIPPVEIHSLLAVCASANRAFGTCSQAFIKLESLESLTADQRQAYEDLALQIFTKHTPKDNRPISTEHMDNLLEEAEGRFPTCIVTGLPIQLAPWICRVCKHYALDQEIILLSLSKSHCSVLDSATSELEPDQDRGHAEWTGRTRRGPGARGGDWTHAEWTERTLRRPDARGEGWTNAEGTGQGHAEWTEGTLMGPGARGVERTHAEGIGRTRGGLDARGPHRRTDKLQVVAFTHGSFVHIERNPPLPDASVMLYGQMYRAMAHSRDDCFININVGGFKQRMDSHMLKKFPQTRLGRLLCCSSQEAVLELCDDFSPSDMEYYFDRNPLFFCYVLNFYVTGKLHLVDGVCVLSFVQEIEYWGIKERHLDFCCSDKFVELMEAAEDSEENVESSDSSSAQLSVSEDLMDLFEGSWCADTRRSIWIHLEDPGHNTLAKSVAVVSLCAVLLSIIAMCVHSMPDYHELDENERQIENPALTVIENICVLFFSAEFVLRLAVAPSAKRFLCSPLNMIDLLSVLPFYVTMVFDMMEEEDSPELENLGKVVQILRLMRVFRILKLARHSAGLRSLGATLQHSSRDVGLLVLFLSVGISMFSALVYFVEKETEESTLQTMPVGWWWATISMTTVGYGDTFPVTFPGKIIGTLCIVCGLLIVALPITNIFQKFSKFYESQKQLDLIRRRTVRNELRPLQE</sequence>
<evidence type="ECO:0000259" key="24">
    <source>
        <dbReference type="Pfam" id="PF02214"/>
    </source>
</evidence>
<dbReference type="Pfam" id="PF23145">
    <property type="entry name" value="Zf_2nd_IFT121"/>
    <property type="match status" value="1"/>
</dbReference>
<dbReference type="PANTHER" id="PTHR11537:SF39">
    <property type="entry name" value="POTASSIUM VOLTAGE-GATED CHANNEL SUBFAMILY S MEMBER 3"/>
    <property type="match status" value="1"/>
</dbReference>
<protein>
    <submittedName>
        <fullName evidence="27">Uncharacterized protein</fullName>
    </submittedName>
</protein>
<evidence type="ECO:0000256" key="9">
    <source>
        <dbReference type="ARBA" id="ARBA00022737"/>
    </source>
</evidence>